<dbReference type="RefSeq" id="WP_042501414.1">
    <property type="nucleotide sequence ID" value="NZ_BBNQ01000004.1"/>
</dbReference>
<proteinExistence type="predicted"/>
<dbReference type="AlphaFoldDB" id="A0A090WZY7"/>
<organism evidence="2 3">
    <name type="scientific">Algibacter lectus</name>
    <dbReference type="NCBI Taxonomy" id="221126"/>
    <lineage>
        <taxon>Bacteria</taxon>
        <taxon>Pseudomonadati</taxon>
        <taxon>Bacteroidota</taxon>
        <taxon>Flavobacteriia</taxon>
        <taxon>Flavobacteriales</taxon>
        <taxon>Flavobacteriaceae</taxon>
        <taxon>Algibacter</taxon>
    </lineage>
</organism>
<evidence type="ECO:0000313" key="3">
    <source>
        <dbReference type="Proteomes" id="UP000029643"/>
    </source>
</evidence>
<accession>A0A090WZY7</accession>
<comment type="caution">
    <text evidence="2">The sequence shown here is derived from an EMBL/GenBank/DDBJ whole genome shotgun (WGS) entry which is preliminary data.</text>
</comment>
<dbReference type="EMBL" id="BBNQ01000004">
    <property type="protein sequence ID" value="GAL61837.1"/>
    <property type="molecule type" value="Genomic_DNA"/>
</dbReference>
<evidence type="ECO:0000313" key="1">
    <source>
        <dbReference type="EMBL" id="GAL61837.1"/>
    </source>
</evidence>
<evidence type="ECO:0000313" key="4">
    <source>
        <dbReference type="Proteomes" id="UP000029644"/>
    </source>
</evidence>
<reference evidence="3 4" key="1">
    <citation type="journal article" date="2014" name="Genome Announc.">
        <title>Draft Genome Sequences of Marine Flavobacterium Algibacter lectus Strains SS8 and NR4.</title>
        <authorList>
            <person name="Takatani N."/>
            <person name="Nakanishi M."/>
            <person name="Meirelles P."/>
            <person name="Mino S."/>
            <person name="Suda W."/>
            <person name="Oshima K."/>
            <person name="Hattori M."/>
            <person name="Ohkuma M."/>
            <person name="Hosokawa M."/>
            <person name="Miyashita K."/>
            <person name="Thompson F.L."/>
            <person name="Niwa A."/>
            <person name="Sawabe T."/>
            <person name="Sawabe T."/>
        </authorList>
    </citation>
    <scope>NUCLEOTIDE SEQUENCE [LARGE SCALE GENOMIC DNA]</scope>
    <source>
        <strain evidence="2">JCM 19274</strain>
        <strain evidence="1 4">JCM 19300</strain>
        <strain evidence="3">JCM19274</strain>
    </source>
</reference>
<protein>
    <recommendedName>
        <fullName evidence="5">DUF2004 domain-containing protein</fullName>
    </recommendedName>
</protein>
<gene>
    <name evidence="2" type="ORF">JCM19274_1790</name>
    <name evidence="1" type="ORF">JCM19300_583</name>
</gene>
<dbReference type="Proteomes" id="UP000029643">
    <property type="component" value="Unassembled WGS sequence"/>
</dbReference>
<dbReference type="Proteomes" id="UP000029644">
    <property type="component" value="Unassembled WGS sequence"/>
</dbReference>
<evidence type="ECO:0000313" key="2">
    <source>
        <dbReference type="EMBL" id="GAL82501.1"/>
    </source>
</evidence>
<evidence type="ECO:0008006" key="5">
    <source>
        <dbReference type="Google" id="ProtNLM"/>
    </source>
</evidence>
<dbReference type="OrthoDB" id="1091595at2"/>
<dbReference type="EMBL" id="BBNU01000031">
    <property type="protein sequence ID" value="GAL82501.1"/>
    <property type="molecule type" value="Genomic_DNA"/>
</dbReference>
<sequence>MKYKLPYFEEIDLNQLEEYYNVEIENKSHKIGIDLNFKTKKIEAQLFDKVKKIIENIELEDSKNRTYITSDFKDENGDTVKEYLEFHIEELAEELSGIVNFEDKSNSPEKQLLEKLKLGRIGFYPDGKYGTDSFIVFDYIVDRELSDQIIVVNVDKEGKLINLAWES</sequence>
<name>A0A090WZY7_9FLAO</name>